<name>A0ABW6BWG0_9BACT</name>
<dbReference type="Proteomes" id="UP001597641">
    <property type="component" value="Unassembled WGS sequence"/>
</dbReference>
<organism evidence="3 4">
    <name type="scientific">Pontibacter toksunensis</name>
    <dbReference type="NCBI Taxonomy" id="1332631"/>
    <lineage>
        <taxon>Bacteria</taxon>
        <taxon>Pseudomonadati</taxon>
        <taxon>Bacteroidota</taxon>
        <taxon>Cytophagia</taxon>
        <taxon>Cytophagales</taxon>
        <taxon>Hymenobacteraceae</taxon>
        <taxon>Pontibacter</taxon>
    </lineage>
</organism>
<dbReference type="SUPFAM" id="SSF53474">
    <property type="entry name" value="alpha/beta-Hydrolases"/>
    <property type="match status" value="1"/>
</dbReference>
<sequence length="307" mass="33637">MSVAAHMPSITYYIILLVLKLKGVKENFSRTPFDVGRLRKEDVPVPSKKLLLGASTSTFKIEKTTVTEIIPSKGAASDYLLLYCPGGAYVYGPTELNWKSIAHLAESTRTKAWLLNYPKAPETNIQEIAVNIDEVYAEALKSYPPSKIILIGDSVGGSLLLSLVQRLVKAGEETPGKLILISPVLDASMSNPKIDQIDKVDPILCKCGVLSAKKLCAGDVGLKNPIISPLYGSFRNFPATHVFIAENDIMMPDQKLAVGRMLDENVKVEVIDGKSMPHIWPLLPVMKEAKLALKQMEAIINHTTQKV</sequence>
<evidence type="ECO:0000256" key="1">
    <source>
        <dbReference type="ARBA" id="ARBA00022801"/>
    </source>
</evidence>
<dbReference type="EMBL" id="JBHUOX010000009">
    <property type="protein sequence ID" value="MFD3001267.1"/>
    <property type="molecule type" value="Genomic_DNA"/>
</dbReference>
<protein>
    <submittedName>
        <fullName evidence="3">Alpha/beta hydrolase fold domain-containing protein</fullName>
    </submittedName>
</protein>
<feature type="domain" description="Alpha/beta hydrolase fold-3" evidence="2">
    <location>
        <begin position="81"/>
        <end position="280"/>
    </location>
</feature>
<dbReference type="GO" id="GO:0016787">
    <property type="term" value="F:hydrolase activity"/>
    <property type="evidence" value="ECO:0007669"/>
    <property type="project" value="UniProtKB-KW"/>
</dbReference>
<comment type="caution">
    <text evidence="3">The sequence shown here is derived from an EMBL/GenBank/DDBJ whole genome shotgun (WGS) entry which is preliminary data.</text>
</comment>
<proteinExistence type="predicted"/>
<evidence type="ECO:0000313" key="3">
    <source>
        <dbReference type="EMBL" id="MFD3001267.1"/>
    </source>
</evidence>
<dbReference type="RefSeq" id="WP_377485151.1">
    <property type="nucleotide sequence ID" value="NZ_JBHUOX010000009.1"/>
</dbReference>
<dbReference type="Pfam" id="PF07859">
    <property type="entry name" value="Abhydrolase_3"/>
    <property type="match status" value="1"/>
</dbReference>
<dbReference type="PANTHER" id="PTHR48081">
    <property type="entry name" value="AB HYDROLASE SUPERFAMILY PROTEIN C4A8.06C"/>
    <property type="match status" value="1"/>
</dbReference>
<keyword evidence="4" id="KW-1185">Reference proteome</keyword>
<evidence type="ECO:0000259" key="2">
    <source>
        <dbReference type="Pfam" id="PF07859"/>
    </source>
</evidence>
<reference evidence="4" key="1">
    <citation type="journal article" date="2019" name="Int. J. Syst. Evol. Microbiol.">
        <title>The Global Catalogue of Microorganisms (GCM) 10K type strain sequencing project: providing services to taxonomists for standard genome sequencing and annotation.</title>
        <authorList>
            <consortium name="The Broad Institute Genomics Platform"/>
            <consortium name="The Broad Institute Genome Sequencing Center for Infectious Disease"/>
            <person name="Wu L."/>
            <person name="Ma J."/>
        </authorList>
    </citation>
    <scope>NUCLEOTIDE SEQUENCE [LARGE SCALE GENOMIC DNA]</scope>
    <source>
        <strain evidence="4">KCTC 23984</strain>
    </source>
</reference>
<evidence type="ECO:0000313" key="4">
    <source>
        <dbReference type="Proteomes" id="UP001597641"/>
    </source>
</evidence>
<keyword evidence="1 3" id="KW-0378">Hydrolase</keyword>
<dbReference type="Gene3D" id="3.40.50.1820">
    <property type="entry name" value="alpha/beta hydrolase"/>
    <property type="match status" value="1"/>
</dbReference>
<dbReference type="InterPro" id="IPR050300">
    <property type="entry name" value="GDXG_lipolytic_enzyme"/>
</dbReference>
<dbReference type="InterPro" id="IPR013094">
    <property type="entry name" value="AB_hydrolase_3"/>
</dbReference>
<dbReference type="InterPro" id="IPR029058">
    <property type="entry name" value="AB_hydrolase_fold"/>
</dbReference>
<accession>A0ABW6BWG0</accession>
<gene>
    <name evidence="3" type="ORF">ACFS7Z_12905</name>
</gene>
<dbReference type="PANTHER" id="PTHR48081:SF8">
    <property type="entry name" value="ALPHA_BETA HYDROLASE FOLD-3 DOMAIN-CONTAINING PROTEIN-RELATED"/>
    <property type="match status" value="1"/>
</dbReference>